<dbReference type="AlphaFoldDB" id="A0A9Q3JXI6"/>
<reference evidence="1" key="1">
    <citation type="submission" date="2021-03" db="EMBL/GenBank/DDBJ databases">
        <title>Draft genome sequence of rust myrtle Austropuccinia psidii MF-1, a brazilian biotype.</title>
        <authorList>
            <person name="Quecine M.C."/>
            <person name="Pachon D.M.R."/>
            <person name="Bonatelli M.L."/>
            <person name="Correr F.H."/>
            <person name="Franceschini L.M."/>
            <person name="Leite T.F."/>
            <person name="Margarido G.R.A."/>
            <person name="Almeida C.A."/>
            <person name="Ferrarezi J.A."/>
            <person name="Labate C.A."/>
        </authorList>
    </citation>
    <scope>NUCLEOTIDE SEQUENCE</scope>
    <source>
        <strain evidence="1">MF-1</strain>
    </source>
</reference>
<comment type="caution">
    <text evidence="1">The sequence shown here is derived from an EMBL/GenBank/DDBJ whole genome shotgun (WGS) entry which is preliminary data.</text>
</comment>
<dbReference type="InterPro" id="IPR021109">
    <property type="entry name" value="Peptidase_aspartic_dom_sf"/>
</dbReference>
<keyword evidence="2" id="KW-1185">Reference proteome</keyword>
<proteinExistence type="predicted"/>
<evidence type="ECO:0000313" key="1">
    <source>
        <dbReference type="EMBL" id="MBW0570462.1"/>
    </source>
</evidence>
<dbReference type="EMBL" id="AVOT02086293">
    <property type="protein sequence ID" value="MBW0570462.1"/>
    <property type="molecule type" value="Genomic_DNA"/>
</dbReference>
<protein>
    <submittedName>
        <fullName evidence="1">Uncharacterized protein</fullName>
    </submittedName>
</protein>
<evidence type="ECO:0000313" key="2">
    <source>
        <dbReference type="Proteomes" id="UP000765509"/>
    </source>
</evidence>
<dbReference type="Proteomes" id="UP000765509">
    <property type="component" value="Unassembled WGS sequence"/>
</dbReference>
<dbReference type="OrthoDB" id="2684341at2759"/>
<gene>
    <name evidence="1" type="ORF">O181_110177</name>
</gene>
<name>A0A9Q3JXI6_9BASI</name>
<accession>A0A9Q3JXI6</accession>
<sequence>MVEIPSFPRFECDLLVIDTPKQENLILGFDFLNHFNSSIDWRQGLIIFNADQKDYFDPSKSFSNAFSSSKSCAALVGDFKTSSFPSSFHIPSFNSHRSLLHSRDEFFKEIQDVGEDNSVYSLNVFFENMGLPPSSYHELLDELWDEEEEKEEIETMMKVVSSSYHQ</sequence>
<dbReference type="Gene3D" id="2.40.70.10">
    <property type="entry name" value="Acid Proteases"/>
    <property type="match status" value="1"/>
</dbReference>
<organism evidence="1 2">
    <name type="scientific">Austropuccinia psidii MF-1</name>
    <dbReference type="NCBI Taxonomy" id="1389203"/>
    <lineage>
        <taxon>Eukaryota</taxon>
        <taxon>Fungi</taxon>
        <taxon>Dikarya</taxon>
        <taxon>Basidiomycota</taxon>
        <taxon>Pucciniomycotina</taxon>
        <taxon>Pucciniomycetes</taxon>
        <taxon>Pucciniales</taxon>
        <taxon>Sphaerophragmiaceae</taxon>
        <taxon>Austropuccinia</taxon>
    </lineage>
</organism>